<dbReference type="GO" id="GO:0005737">
    <property type="term" value="C:cytoplasm"/>
    <property type="evidence" value="ECO:0007669"/>
    <property type="project" value="TreeGrafter"/>
</dbReference>
<dbReference type="InterPro" id="IPR002830">
    <property type="entry name" value="UbiD"/>
</dbReference>
<protein>
    <recommendedName>
        <fullName evidence="1">3-octaprenyl-4-hydroxybenzoate carboxy-lyase-like N-terminal domain-containing protein</fullName>
    </recommendedName>
</protein>
<dbReference type="Pfam" id="PF20695">
    <property type="entry name" value="UbiD_N"/>
    <property type="match status" value="1"/>
</dbReference>
<organism evidence="2">
    <name type="scientific">marine sediment metagenome</name>
    <dbReference type="NCBI Taxonomy" id="412755"/>
    <lineage>
        <taxon>unclassified sequences</taxon>
        <taxon>metagenomes</taxon>
        <taxon>ecological metagenomes</taxon>
    </lineage>
</organism>
<dbReference type="PANTHER" id="PTHR30108">
    <property type="entry name" value="3-OCTAPRENYL-4-HYDROXYBENZOATE CARBOXY-LYASE-RELATED"/>
    <property type="match status" value="1"/>
</dbReference>
<feature type="non-terminal residue" evidence="2">
    <location>
        <position position="95"/>
    </location>
</feature>
<reference evidence="2" key="1">
    <citation type="journal article" date="2014" name="Front. Microbiol.">
        <title>High frequency of phylogenetically diverse reductive dehalogenase-homologous genes in deep subseafloor sedimentary metagenomes.</title>
        <authorList>
            <person name="Kawai M."/>
            <person name="Futagami T."/>
            <person name="Toyoda A."/>
            <person name="Takaki Y."/>
            <person name="Nishi S."/>
            <person name="Hori S."/>
            <person name="Arai W."/>
            <person name="Tsubouchi T."/>
            <person name="Morono Y."/>
            <person name="Uchiyama I."/>
            <person name="Ito T."/>
            <person name="Fujiyama A."/>
            <person name="Inagaki F."/>
            <person name="Takami H."/>
        </authorList>
    </citation>
    <scope>NUCLEOTIDE SEQUENCE</scope>
    <source>
        <strain evidence="2">Expedition CK06-06</strain>
    </source>
</reference>
<dbReference type="SUPFAM" id="SSF50475">
    <property type="entry name" value="FMN-binding split barrel"/>
    <property type="match status" value="1"/>
</dbReference>
<sequence>MDLRMFVGRLQSMGQLQVIEREVDPCLEMARVIHTLGERPVLFLCVRGSSFPVIAGLCSTREQIALGLGIETANLLSTLAEALQQPVEPQCVDTA</sequence>
<dbReference type="AlphaFoldDB" id="X1P5I0"/>
<proteinExistence type="predicted"/>
<accession>X1P5I0</accession>
<dbReference type="InterPro" id="IPR049383">
    <property type="entry name" value="UbiD-like_N"/>
</dbReference>
<comment type="caution">
    <text evidence="2">The sequence shown here is derived from an EMBL/GenBank/DDBJ whole genome shotgun (WGS) entry which is preliminary data.</text>
</comment>
<feature type="domain" description="3-octaprenyl-4-hydroxybenzoate carboxy-lyase-like N-terminal" evidence="1">
    <location>
        <begin position="9"/>
        <end position="83"/>
    </location>
</feature>
<gene>
    <name evidence="2" type="ORF">S06H3_30084</name>
</gene>
<name>X1P5I0_9ZZZZ</name>
<dbReference type="GO" id="GO:0016831">
    <property type="term" value="F:carboxy-lyase activity"/>
    <property type="evidence" value="ECO:0007669"/>
    <property type="project" value="InterPro"/>
</dbReference>
<dbReference type="PANTHER" id="PTHR30108:SF17">
    <property type="entry name" value="FERULIC ACID DECARBOXYLASE 1"/>
    <property type="match status" value="1"/>
</dbReference>
<dbReference type="EMBL" id="BARV01017690">
    <property type="protein sequence ID" value="GAI26179.1"/>
    <property type="molecule type" value="Genomic_DNA"/>
</dbReference>
<evidence type="ECO:0000313" key="2">
    <source>
        <dbReference type="EMBL" id="GAI26179.1"/>
    </source>
</evidence>
<evidence type="ECO:0000259" key="1">
    <source>
        <dbReference type="Pfam" id="PF20695"/>
    </source>
</evidence>